<name>A0A7X9P2C9_9BACT</name>
<keyword evidence="4" id="KW-1185">Reference proteome</keyword>
<dbReference type="Pfam" id="PF04264">
    <property type="entry name" value="YceI"/>
    <property type="match status" value="1"/>
</dbReference>
<dbReference type="Proteomes" id="UP000576082">
    <property type="component" value="Unassembled WGS sequence"/>
</dbReference>
<proteinExistence type="predicted"/>
<dbReference type="InterPro" id="IPR007372">
    <property type="entry name" value="Lipid/polyisoprenoid-bd_YceI"/>
</dbReference>
<dbReference type="PANTHER" id="PTHR34406">
    <property type="entry name" value="PROTEIN YCEI"/>
    <property type="match status" value="1"/>
</dbReference>
<reference evidence="3 4" key="1">
    <citation type="submission" date="2020-04" db="EMBL/GenBank/DDBJ databases">
        <title>Flammeovirga sp. SR4, a novel species isolated from seawater.</title>
        <authorList>
            <person name="Wang X."/>
        </authorList>
    </citation>
    <scope>NUCLEOTIDE SEQUENCE [LARGE SCALE GENOMIC DNA]</scope>
    <source>
        <strain evidence="3 4">ATCC 23126</strain>
    </source>
</reference>
<evidence type="ECO:0000313" key="4">
    <source>
        <dbReference type="Proteomes" id="UP000576082"/>
    </source>
</evidence>
<evidence type="ECO:0000256" key="1">
    <source>
        <dbReference type="SAM" id="MobiDB-lite"/>
    </source>
</evidence>
<evidence type="ECO:0000259" key="2">
    <source>
        <dbReference type="SMART" id="SM00867"/>
    </source>
</evidence>
<comment type="caution">
    <text evidence="3">The sequence shown here is derived from an EMBL/GenBank/DDBJ whole genome shotgun (WGS) entry which is preliminary data.</text>
</comment>
<dbReference type="SMART" id="SM00867">
    <property type="entry name" value="YceI"/>
    <property type="match status" value="1"/>
</dbReference>
<dbReference type="SUPFAM" id="SSF101874">
    <property type="entry name" value="YceI-like"/>
    <property type="match status" value="1"/>
</dbReference>
<feature type="domain" description="Lipid/polyisoprenoid-binding YceI-like" evidence="2">
    <location>
        <begin position="61"/>
        <end position="235"/>
    </location>
</feature>
<gene>
    <name evidence="3" type="ORF">HHU12_07115</name>
</gene>
<feature type="region of interest" description="Disordered" evidence="1">
    <location>
        <begin position="25"/>
        <end position="58"/>
    </location>
</feature>
<sequence length="236" mass="25953">MKFPIINSLITIFLIAGFYSCGTSSEKKDDHSHHQQEESASHSHDHGHSHKAETMTLSDGSYKVDTEKSFIKWTGKKITGSSHFGKLKLASGTVAVSGSQIGTDSEFSVDMTTITVEDIPADDAKNGKLKGHLENDDFFSTTKFPTTTFKVTQIAKGEKEGMINVTGDLTIKGITKSISFPAHIMNHDGTLHAMADIVFNRAEFDIKYKSSSFFSDLGDKAINDDIELELHLYAQK</sequence>
<dbReference type="RefSeq" id="WP_169656062.1">
    <property type="nucleotide sequence ID" value="NZ_JABANE010000014.1"/>
</dbReference>
<dbReference type="Gene3D" id="2.40.128.110">
    <property type="entry name" value="Lipid/polyisoprenoid-binding, YceI-like"/>
    <property type="match status" value="1"/>
</dbReference>
<dbReference type="PANTHER" id="PTHR34406:SF1">
    <property type="entry name" value="PROTEIN YCEI"/>
    <property type="match status" value="1"/>
</dbReference>
<feature type="compositionally biased region" description="Basic and acidic residues" evidence="1">
    <location>
        <begin position="25"/>
        <end position="53"/>
    </location>
</feature>
<dbReference type="PROSITE" id="PS51257">
    <property type="entry name" value="PROKAR_LIPOPROTEIN"/>
    <property type="match status" value="1"/>
</dbReference>
<organism evidence="3 4">
    <name type="scientific">Flammeovirga aprica JL-4</name>
    <dbReference type="NCBI Taxonomy" id="694437"/>
    <lineage>
        <taxon>Bacteria</taxon>
        <taxon>Pseudomonadati</taxon>
        <taxon>Bacteroidota</taxon>
        <taxon>Cytophagia</taxon>
        <taxon>Cytophagales</taxon>
        <taxon>Flammeovirgaceae</taxon>
        <taxon>Flammeovirga</taxon>
    </lineage>
</organism>
<evidence type="ECO:0000313" key="3">
    <source>
        <dbReference type="EMBL" id="NME67732.1"/>
    </source>
</evidence>
<accession>A0A7X9P2C9</accession>
<dbReference type="InterPro" id="IPR036761">
    <property type="entry name" value="TTHA0802/YceI-like_sf"/>
</dbReference>
<protein>
    <submittedName>
        <fullName evidence="3">YceI family protein</fullName>
    </submittedName>
</protein>
<dbReference type="EMBL" id="JABANE010000014">
    <property type="protein sequence ID" value="NME67732.1"/>
    <property type="molecule type" value="Genomic_DNA"/>
</dbReference>
<dbReference type="AlphaFoldDB" id="A0A7X9P2C9"/>